<dbReference type="InterPro" id="IPR001841">
    <property type="entry name" value="Znf_RING"/>
</dbReference>
<feature type="region of interest" description="Disordered" evidence="10">
    <location>
        <begin position="491"/>
        <end position="544"/>
    </location>
</feature>
<proteinExistence type="predicted"/>
<evidence type="ECO:0000256" key="1">
    <source>
        <dbReference type="ARBA" id="ARBA00000900"/>
    </source>
</evidence>
<keyword evidence="5 9" id="KW-0863">Zinc-finger</keyword>
<feature type="compositionally biased region" description="Polar residues" evidence="10">
    <location>
        <begin position="614"/>
        <end position="634"/>
    </location>
</feature>
<feature type="region of interest" description="Disordered" evidence="10">
    <location>
        <begin position="562"/>
        <end position="594"/>
    </location>
</feature>
<evidence type="ECO:0000256" key="2">
    <source>
        <dbReference type="ARBA" id="ARBA00012483"/>
    </source>
</evidence>
<keyword evidence="6" id="KW-0862">Zinc</keyword>
<dbReference type="Proteomes" id="UP001497453">
    <property type="component" value="Chromosome 2"/>
</dbReference>
<dbReference type="PANTHER" id="PTHR46077:SF1">
    <property type="entry name" value="TOP1 BINDING ARGININE_SERINE RICH PROTEIN, E3 UBIQUITIN LIGASE"/>
    <property type="match status" value="1"/>
</dbReference>
<feature type="compositionally biased region" description="Low complexity" evidence="10">
    <location>
        <begin position="644"/>
        <end position="664"/>
    </location>
</feature>
<evidence type="ECO:0000313" key="12">
    <source>
        <dbReference type="EMBL" id="CAL1702889.1"/>
    </source>
</evidence>
<keyword evidence="13" id="KW-1185">Reference proteome</keyword>
<evidence type="ECO:0000259" key="11">
    <source>
        <dbReference type="PROSITE" id="PS50089"/>
    </source>
</evidence>
<dbReference type="PANTHER" id="PTHR46077">
    <property type="entry name" value="E3 UBIQUITIN-PROTEIN LIGASE TOPORS"/>
    <property type="match status" value="1"/>
</dbReference>
<evidence type="ECO:0000256" key="4">
    <source>
        <dbReference type="ARBA" id="ARBA00022723"/>
    </source>
</evidence>
<dbReference type="PROSITE" id="PS50089">
    <property type="entry name" value="ZF_RING_2"/>
    <property type="match status" value="1"/>
</dbReference>
<gene>
    <name evidence="12" type="ORF">GFSPODELE1_LOCUS4292</name>
</gene>
<dbReference type="Gene3D" id="3.30.40.10">
    <property type="entry name" value="Zinc/RING finger domain, C3HC4 (zinc finger)"/>
    <property type="match status" value="1"/>
</dbReference>
<evidence type="ECO:0000256" key="6">
    <source>
        <dbReference type="ARBA" id="ARBA00022833"/>
    </source>
</evidence>
<keyword evidence="4" id="KW-0479">Metal-binding</keyword>
<evidence type="ECO:0000256" key="8">
    <source>
        <dbReference type="ARBA" id="ARBA00023163"/>
    </source>
</evidence>
<keyword evidence="3" id="KW-0808">Transferase</keyword>
<reference evidence="13" key="1">
    <citation type="submission" date="2024-04" db="EMBL/GenBank/DDBJ databases">
        <authorList>
            <person name="Shaw F."/>
            <person name="Minotto A."/>
        </authorList>
    </citation>
    <scope>NUCLEOTIDE SEQUENCE [LARGE SCALE GENOMIC DNA]</scope>
</reference>
<evidence type="ECO:0000256" key="5">
    <source>
        <dbReference type="ARBA" id="ARBA00022771"/>
    </source>
</evidence>
<dbReference type="Pfam" id="PF13639">
    <property type="entry name" value="zf-RING_2"/>
    <property type="match status" value="1"/>
</dbReference>
<feature type="region of interest" description="Disordered" evidence="10">
    <location>
        <begin position="1"/>
        <end position="28"/>
    </location>
</feature>
<feature type="compositionally biased region" description="Basic and acidic residues" evidence="10">
    <location>
        <begin position="387"/>
        <end position="411"/>
    </location>
</feature>
<evidence type="ECO:0000256" key="3">
    <source>
        <dbReference type="ARBA" id="ARBA00022679"/>
    </source>
</evidence>
<dbReference type="SUPFAM" id="SSF57850">
    <property type="entry name" value="RING/U-box"/>
    <property type="match status" value="1"/>
</dbReference>
<dbReference type="InterPro" id="IPR013083">
    <property type="entry name" value="Znf_RING/FYVE/PHD"/>
</dbReference>
<dbReference type="InterPro" id="IPR017907">
    <property type="entry name" value="Znf_RING_CS"/>
</dbReference>
<feature type="compositionally biased region" description="Basic and acidic residues" evidence="10">
    <location>
        <begin position="353"/>
        <end position="363"/>
    </location>
</feature>
<dbReference type="EC" id="2.3.2.27" evidence="2"/>
<keyword evidence="8" id="KW-0804">Transcription</keyword>
<comment type="catalytic activity">
    <reaction evidence="1">
        <text>S-ubiquitinyl-[E2 ubiquitin-conjugating enzyme]-L-cysteine + [acceptor protein]-L-lysine = [E2 ubiquitin-conjugating enzyme]-L-cysteine + N(6)-ubiquitinyl-[acceptor protein]-L-lysine.</text>
        <dbReference type="EC" id="2.3.2.27"/>
    </reaction>
</comment>
<evidence type="ECO:0000313" key="13">
    <source>
        <dbReference type="Proteomes" id="UP001497453"/>
    </source>
</evidence>
<feature type="region of interest" description="Disordered" evidence="10">
    <location>
        <begin position="612"/>
        <end position="736"/>
    </location>
</feature>
<feature type="compositionally biased region" description="Low complexity" evidence="10">
    <location>
        <begin position="308"/>
        <end position="321"/>
    </location>
</feature>
<feature type="compositionally biased region" description="Polar residues" evidence="10">
    <location>
        <begin position="512"/>
        <end position="525"/>
    </location>
</feature>
<evidence type="ECO:0000256" key="7">
    <source>
        <dbReference type="ARBA" id="ARBA00023015"/>
    </source>
</evidence>
<name>A0ABP1D6U6_9APHY</name>
<evidence type="ECO:0000256" key="9">
    <source>
        <dbReference type="PROSITE-ProRule" id="PRU00175"/>
    </source>
</evidence>
<protein>
    <recommendedName>
        <fullName evidence="2">RING-type E3 ubiquitin transferase</fullName>
        <ecNumber evidence="2">2.3.2.27</ecNumber>
    </recommendedName>
</protein>
<feature type="compositionally biased region" description="Basic residues" evidence="10">
    <location>
        <begin position="322"/>
        <end position="337"/>
    </location>
</feature>
<keyword evidence="7" id="KW-0805">Transcription regulation</keyword>
<feature type="compositionally biased region" description="Polar residues" evidence="10">
    <location>
        <begin position="491"/>
        <end position="503"/>
    </location>
</feature>
<feature type="domain" description="RING-type" evidence="11">
    <location>
        <begin position="45"/>
        <end position="84"/>
    </location>
</feature>
<organism evidence="12 13">
    <name type="scientific">Somion occarium</name>
    <dbReference type="NCBI Taxonomy" id="3059160"/>
    <lineage>
        <taxon>Eukaryota</taxon>
        <taxon>Fungi</taxon>
        <taxon>Dikarya</taxon>
        <taxon>Basidiomycota</taxon>
        <taxon>Agaricomycotina</taxon>
        <taxon>Agaricomycetes</taxon>
        <taxon>Polyporales</taxon>
        <taxon>Cerrenaceae</taxon>
        <taxon>Somion</taxon>
    </lineage>
</organism>
<dbReference type="PROSITE" id="PS00518">
    <property type="entry name" value="ZF_RING_1"/>
    <property type="match status" value="1"/>
</dbReference>
<feature type="region of interest" description="Disordered" evidence="10">
    <location>
        <begin position="111"/>
        <end position="141"/>
    </location>
</feature>
<evidence type="ECO:0000256" key="10">
    <source>
        <dbReference type="SAM" id="MobiDB-lite"/>
    </source>
</evidence>
<dbReference type="SMART" id="SM00184">
    <property type="entry name" value="RING"/>
    <property type="match status" value="1"/>
</dbReference>
<feature type="compositionally biased region" description="Polar residues" evidence="10">
    <location>
        <begin position="716"/>
        <end position="726"/>
    </location>
</feature>
<accession>A0ABP1D6U6</accession>
<feature type="region of interest" description="Disordered" evidence="10">
    <location>
        <begin position="300"/>
        <end position="411"/>
    </location>
</feature>
<sequence>MTARISSPPTKRIKLESSLSPSLEPQDELNPDVTAALEEEDVEQCSICLQPLAGRTLIPTCSHEFCFECLLVWTDQSRRCPLCSQGIGDYLIHHIRSKYDFQKRYLTALRTSPKPQPLPPVAGASRGRRSGRRRDRDWGTNTRRERDRELEAIDALDRAIEKRRWVYRHRLYAKHVASNPYTRYRAFPTPAQFAANPDLVTRATIFVRRELRVWGCLDVEFLTTFTISLMKSLDIRSEPAIKLLSEFLDLDSEHELQVRGRNDGPWANAEHFAHELYCYLRSPYRDLSVYDTIVQYDVPEGIPPPYHPSRSSRWQSRSPSSSRRRRPRSRSRSRSRSVSRPGSNQARGADTLLNRDNRREVQVRSRSGSRSRRDRRPCPVELLDEEYQPKGDKNKTENAVRRDIKGKGRAVDDSGYADLSVHYSVSEKAEQVARKDIISTRAVAVSVDVPSSTSENEPISAGDTVPLALRQASSEDKSALENDIRAPPSYRQRSVWDSMQSHLTRAADSRKPSNSALQRQISTPNDSERRGAHPDNSIHPVTTKPSLLDRLSDSLQSANFHEAASSRGLSHDDTSVDLVNTPDRMDSKKSRSTTTTTLDIVAYTRARLSKVSRDSVSQWLHSGDQSGNRSIQRTQDSRRIDTIPAPGSASLPLLTLPSPSTPTAVAEASADSTPSSSDLRSKLMSKLGTEKRLQQRSGPKLVDDQTPPLSPPDAEGNTSRLSNGHGDSQMKEAKLRSQAQLRVRLALEKRKAADDLGDQWHLSEKSDEAVALESSERELRLKAKLRRARAS</sequence>
<dbReference type="EMBL" id="OZ037945">
    <property type="protein sequence ID" value="CAL1702889.1"/>
    <property type="molecule type" value="Genomic_DNA"/>
</dbReference>